<dbReference type="GO" id="GO:0015920">
    <property type="term" value="P:lipopolysaccharide transport"/>
    <property type="evidence" value="ECO:0007669"/>
    <property type="project" value="TreeGrafter"/>
</dbReference>
<sequence>MGGVPTPDPDWSAPFVRPFERIQAMPLLPTLTAPTLTTYVARTYLKALAGSVLAVSALLLLFDIIEITRRAGSRQVDLDVVLTMAFDHLPMTLQSALPFVFMGGAVIVFWRLARSSELVVIRAVGMSVWQFLTPILGVVLLLGTLNVTMLNPLAARLYASYERMEATLDAGTKAPIAMSNGGLWLRETHPDGQVVVLARGVRQVDHTLVLQNLTLFRFGPDGRFRERVDARTGGLDHEALVLSEVIVSRPGDPLEVYPTLTVPSRLTLPKIQDSFSPPETVSFWDLPEFIAFFEAAGFSAHAHRLHWHALIASPLLLVAMVLMGAVFSLKPSQRSVNWLARIIGALSAGFGVFFLSKVTYTLGLSETLPIALAAWTPPLITGCVALAMLFHLEDG</sequence>
<dbReference type="EMBL" id="HE663493">
    <property type="protein sequence ID" value="CCG09114.1"/>
    <property type="molecule type" value="Genomic_DNA"/>
</dbReference>
<dbReference type="eggNOG" id="COG0795">
    <property type="taxonomic scope" value="Bacteria"/>
</dbReference>
<dbReference type="InterPro" id="IPR030923">
    <property type="entry name" value="LptG"/>
</dbReference>
<dbReference type="HOGENOM" id="CLU_028799_2_0_5"/>
<protein>
    <submittedName>
        <fullName evidence="7">Permease YjgP/YjgQ</fullName>
    </submittedName>
</protein>
<feature type="transmembrane region" description="Helical" evidence="6">
    <location>
        <begin position="368"/>
        <end position="392"/>
    </location>
</feature>
<dbReference type="GO" id="GO:0055085">
    <property type="term" value="P:transmembrane transport"/>
    <property type="evidence" value="ECO:0007669"/>
    <property type="project" value="InterPro"/>
</dbReference>
<feature type="transmembrane region" description="Helical" evidence="6">
    <location>
        <begin position="307"/>
        <end position="326"/>
    </location>
</feature>
<accession>H6SMH9</accession>
<evidence type="ECO:0000256" key="4">
    <source>
        <dbReference type="ARBA" id="ARBA00022989"/>
    </source>
</evidence>
<dbReference type="Proteomes" id="UP000033220">
    <property type="component" value="Chromosome DSM 122"/>
</dbReference>
<keyword evidence="3 6" id="KW-0812">Transmembrane</keyword>
<dbReference type="NCBIfam" id="TIGR04408">
    <property type="entry name" value="LptG_lptG"/>
    <property type="match status" value="1"/>
</dbReference>
<feature type="transmembrane region" description="Helical" evidence="6">
    <location>
        <begin position="338"/>
        <end position="356"/>
    </location>
</feature>
<gene>
    <name evidence="7" type="ORF">RSPPHO_02488</name>
</gene>
<dbReference type="InterPro" id="IPR005495">
    <property type="entry name" value="LptG/LptF_permease"/>
</dbReference>
<dbReference type="KEGG" id="rpm:RSPPHO_02488"/>
<proteinExistence type="predicted"/>
<comment type="subcellular location">
    <subcellularLocation>
        <location evidence="1">Cell membrane</location>
        <topology evidence="1">Multi-pass membrane protein</topology>
    </subcellularLocation>
</comment>
<feature type="transmembrane region" description="Helical" evidence="6">
    <location>
        <begin position="96"/>
        <end position="113"/>
    </location>
</feature>
<dbReference type="STRING" id="1150469.RSPPHO_02488"/>
<organism evidence="7 8">
    <name type="scientific">Pararhodospirillum photometricum DSM 122</name>
    <dbReference type="NCBI Taxonomy" id="1150469"/>
    <lineage>
        <taxon>Bacteria</taxon>
        <taxon>Pseudomonadati</taxon>
        <taxon>Pseudomonadota</taxon>
        <taxon>Alphaproteobacteria</taxon>
        <taxon>Rhodospirillales</taxon>
        <taxon>Rhodospirillaceae</taxon>
        <taxon>Pararhodospirillum</taxon>
    </lineage>
</organism>
<dbReference type="Pfam" id="PF03739">
    <property type="entry name" value="LptF_LptG"/>
    <property type="match status" value="1"/>
</dbReference>
<feature type="transmembrane region" description="Helical" evidence="6">
    <location>
        <begin position="44"/>
        <end position="65"/>
    </location>
</feature>
<evidence type="ECO:0000313" key="8">
    <source>
        <dbReference type="Proteomes" id="UP000033220"/>
    </source>
</evidence>
<keyword evidence="2" id="KW-1003">Cell membrane</keyword>
<dbReference type="PANTHER" id="PTHR33529:SF2">
    <property type="entry name" value="LIPOPOLYSACCHARIDE EXPORT SYSTEM PERMEASE PROTEIN LPTG"/>
    <property type="match status" value="1"/>
</dbReference>
<dbReference type="AlphaFoldDB" id="H6SMH9"/>
<keyword evidence="8" id="KW-1185">Reference proteome</keyword>
<name>H6SMH9_PARPM</name>
<reference evidence="7 8" key="1">
    <citation type="submission" date="2012-02" db="EMBL/GenBank/DDBJ databases">
        <title>Shotgun genome sequence of Phaeospirillum photometricum DSM 122.</title>
        <authorList>
            <person name="Duquesne K."/>
            <person name="Sturgis J."/>
        </authorList>
    </citation>
    <scope>NUCLEOTIDE SEQUENCE [LARGE SCALE GENOMIC DNA]</scope>
    <source>
        <strain evidence="8">DSM122</strain>
    </source>
</reference>
<evidence type="ECO:0000313" key="7">
    <source>
        <dbReference type="EMBL" id="CCG09114.1"/>
    </source>
</evidence>
<evidence type="ECO:0000256" key="3">
    <source>
        <dbReference type="ARBA" id="ARBA00022692"/>
    </source>
</evidence>
<evidence type="ECO:0000256" key="6">
    <source>
        <dbReference type="SAM" id="Phobius"/>
    </source>
</evidence>
<dbReference type="PANTHER" id="PTHR33529">
    <property type="entry name" value="SLR0882 PROTEIN-RELATED"/>
    <property type="match status" value="1"/>
</dbReference>
<dbReference type="GO" id="GO:0043190">
    <property type="term" value="C:ATP-binding cassette (ABC) transporter complex"/>
    <property type="evidence" value="ECO:0007669"/>
    <property type="project" value="InterPro"/>
</dbReference>
<feature type="transmembrane region" description="Helical" evidence="6">
    <location>
        <begin position="133"/>
        <end position="154"/>
    </location>
</feature>
<dbReference type="PATRIC" id="fig|1150469.3.peg.2831"/>
<keyword evidence="4 6" id="KW-1133">Transmembrane helix</keyword>
<keyword evidence="5 6" id="KW-0472">Membrane</keyword>
<evidence type="ECO:0000256" key="2">
    <source>
        <dbReference type="ARBA" id="ARBA00022475"/>
    </source>
</evidence>
<evidence type="ECO:0000256" key="5">
    <source>
        <dbReference type="ARBA" id="ARBA00023136"/>
    </source>
</evidence>
<evidence type="ECO:0000256" key="1">
    <source>
        <dbReference type="ARBA" id="ARBA00004651"/>
    </source>
</evidence>